<dbReference type="InterPro" id="IPR004358">
    <property type="entry name" value="Sig_transdc_His_kin-like_C"/>
</dbReference>
<comment type="caution">
    <text evidence="15">The sequence shown here is derived from an EMBL/GenBank/DDBJ whole genome shotgun (WGS) entry which is preliminary data.</text>
</comment>
<dbReference type="GO" id="GO:0009927">
    <property type="term" value="F:histidine phosphotransfer kinase activity"/>
    <property type="evidence" value="ECO:0007669"/>
    <property type="project" value="TreeGrafter"/>
</dbReference>
<dbReference type="CDD" id="cd17574">
    <property type="entry name" value="REC_OmpR"/>
    <property type="match status" value="1"/>
</dbReference>
<organism evidence="15 16">
    <name type="scientific">Falsiroseomonas bella</name>
    <dbReference type="NCBI Taxonomy" id="2184016"/>
    <lineage>
        <taxon>Bacteria</taxon>
        <taxon>Pseudomonadati</taxon>
        <taxon>Pseudomonadota</taxon>
        <taxon>Alphaproteobacteria</taxon>
        <taxon>Acetobacterales</taxon>
        <taxon>Roseomonadaceae</taxon>
        <taxon>Falsiroseomonas</taxon>
    </lineage>
</organism>
<dbReference type="Pfam" id="PF00072">
    <property type="entry name" value="Response_reg"/>
    <property type="match status" value="1"/>
</dbReference>
<dbReference type="SMART" id="SM00387">
    <property type="entry name" value="HATPase_c"/>
    <property type="match status" value="1"/>
</dbReference>
<accession>A0A317F8F8</accession>
<dbReference type="SMART" id="SM00388">
    <property type="entry name" value="HisKA"/>
    <property type="match status" value="1"/>
</dbReference>
<feature type="region of interest" description="Disordered" evidence="9">
    <location>
        <begin position="99"/>
        <end position="219"/>
    </location>
</feature>
<dbReference type="PRINTS" id="PR00344">
    <property type="entry name" value="BCTRLSENSOR"/>
</dbReference>
<dbReference type="AlphaFoldDB" id="A0A317F8F8"/>
<feature type="compositionally biased region" description="Basic and acidic residues" evidence="9">
    <location>
        <begin position="148"/>
        <end position="163"/>
    </location>
</feature>
<dbReference type="PROSITE" id="PS50112">
    <property type="entry name" value="PAS"/>
    <property type="match status" value="1"/>
</dbReference>
<dbReference type="InterPro" id="IPR001789">
    <property type="entry name" value="Sig_transdc_resp-reg_receiver"/>
</dbReference>
<dbReference type="PROSITE" id="PS50109">
    <property type="entry name" value="HIS_KIN"/>
    <property type="match status" value="1"/>
</dbReference>
<dbReference type="Gene3D" id="3.30.450.20">
    <property type="entry name" value="PAS domain"/>
    <property type="match status" value="2"/>
</dbReference>
<reference evidence="16" key="1">
    <citation type="submission" date="2018-05" db="EMBL/GenBank/DDBJ databases">
        <authorList>
            <person name="Du Z."/>
            <person name="Wang X."/>
        </authorList>
    </citation>
    <scope>NUCLEOTIDE SEQUENCE [LARGE SCALE GENOMIC DNA]</scope>
    <source>
        <strain evidence="16">CQN31</strain>
    </source>
</reference>
<dbReference type="InterPro" id="IPR036890">
    <property type="entry name" value="HATPase_C_sf"/>
</dbReference>
<dbReference type="FunFam" id="3.30.450.20:FF:000099">
    <property type="entry name" value="Sensory box sensor histidine kinase"/>
    <property type="match status" value="1"/>
</dbReference>
<comment type="catalytic activity">
    <reaction evidence="1">
        <text>ATP + protein L-histidine = ADP + protein N-phospho-L-histidine.</text>
        <dbReference type="EC" id="2.7.13.3"/>
    </reaction>
</comment>
<feature type="coiled-coil region" evidence="8">
    <location>
        <begin position="571"/>
        <end position="637"/>
    </location>
</feature>
<keyword evidence="10" id="KW-0472">Membrane</keyword>
<evidence type="ECO:0000256" key="10">
    <source>
        <dbReference type="SAM" id="Phobius"/>
    </source>
</evidence>
<keyword evidence="16" id="KW-1185">Reference proteome</keyword>
<evidence type="ECO:0000256" key="3">
    <source>
        <dbReference type="ARBA" id="ARBA00022553"/>
    </source>
</evidence>
<evidence type="ECO:0000256" key="6">
    <source>
        <dbReference type="ARBA" id="ARBA00023012"/>
    </source>
</evidence>
<feature type="domain" description="PAS" evidence="13">
    <location>
        <begin position="452"/>
        <end position="522"/>
    </location>
</feature>
<dbReference type="InterPro" id="IPR036097">
    <property type="entry name" value="HisK_dim/P_sf"/>
</dbReference>
<feature type="compositionally biased region" description="Basic residues" evidence="9">
    <location>
        <begin position="127"/>
        <end position="137"/>
    </location>
</feature>
<dbReference type="PROSITE" id="PS50110">
    <property type="entry name" value="RESPONSE_REGULATORY"/>
    <property type="match status" value="2"/>
</dbReference>
<dbReference type="CDD" id="cd00130">
    <property type="entry name" value="PAS"/>
    <property type="match status" value="1"/>
</dbReference>
<evidence type="ECO:0000313" key="15">
    <source>
        <dbReference type="EMBL" id="PWS35441.1"/>
    </source>
</evidence>
<evidence type="ECO:0000256" key="4">
    <source>
        <dbReference type="ARBA" id="ARBA00022679"/>
    </source>
</evidence>
<dbReference type="InterPro" id="IPR005467">
    <property type="entry name" value="His_kinase_dom"/>
</dbReference>
<proteinExistence type="predicted"/>
<feature type="transmembrane region" description="Helical" evidence="10">
    <location>
        <begin position="293"/>
        <end position="316"/>
    </location>
</feature>
<keyword evidence="8" id="KW-0175">Coiled coil</keyword>
<evidence type="ECO:0000256" key="8">
    <source>
        <dbReference type="SAM" id="Coils"/>
    </source>
</evidence>
<feature type="modified residue" description="4-aspartylphosphate" evidence="7">
    <location>
        <position position="897"/>
    </location>
</feature>
<evidence type="ECO:0000256" key="9">
    <source>
        <dbReference type="SAM" id="MobiDB-lite"/>
    </source>
</evidence>
<dbReference type="EMBL" id="QGNA01000004">
    <property type="protein sequence ID" value="PWS35441.1"/>
    <property type="molecule type" value="Genomic_DNA"/>
</dbReference>
<keyword evidence="5 15" id="KW-0418">Kinase</keyword>
<evidence type="ECO:0000259" key="14">
    <source>
        <dbReference type="PROSITE" id="PS50113"/>
    </source>
</evidence>
<gene>
    <name evidence="15" type="ORF">DFH01_17655</name>
</gene>
<dbReference type="EC" id="2.7.13.3" evidence="2"/>
<keyword evidence="4" id="KW-0808">Transferase</keyword>
<feature type="domain" description="Histidine kinase" evidence="11">
    <location>
        <begin position="601"/>
        <end position="820"/>
    </location>
</feature>
<dbReference type="InterPro" id="IPR003594">
    <property type="entry name" value="HATPase_dom"/>
</dbReference>
<dbReference type="Proteomes" id="UP000245765">
    <property type="component" value="Unassembled WGS sequence"/>
</dbReference>
<dbReference type="SMART" id="SM00448">
    <property type="entry name" value="REC"/>
    <property type="match status" value="2"/>
</dbReference>
<evidence type="ECO:0000259" key="12">
    <source>
        <dbReference type="PROSITE" id="PS50110"/>
    </source>
</evidence>
<comment type="caution">
    <text evidence="7">Lacks conserved residue(s) required for the propagation of feature annotation.</text>
</comment>
<dbReference type="InterPro" id="IPR013655">
    <property type="entry name" value="PAS_fold_3"/>
</dbReference>
<evidence type="ECO:0000256" key="1">
    <source>
        <dbReference type="ARBA" id="ARBA00000085"/>
    </source>
</evidence>
<sequence length="1096" mass="120076">MQVAHPGQADQPVPQVLAVEQDEQREDQHEPRRGQRREDRADEAGHHLDRRRILRRHGRHRLRRARAHHLPQRVHRILGARQQLGDAQLGQLGAQVPAIVGKPRGQGGELAQHDGEEAGEHADRGQHRQQRGRHLAKPRAAQQAHQGRQHEGQDDGERQRHEQVAPQIQRGDDDRRGDERRRRRQRGGGARRRAPPVRADVQGRRSPVTRSAAGTHRLAAGSLRRTGVALRALCTGKKASTIVFRSRLRSEEPIAPDRPPPEWARRAPLLATALVLLAIGTAAWAWSSETDSAWGYVAALGTVLLACALLAALALARRRTERRAQALLRGVTENAPIGLGFLDRELRLRHANRHLTALGERTLGVEAGSDATLPEEVSTQIAPQLRKVLEGGRAQTGIEVVVRPPGKERLARHLLLGIFPLGTERGGRPDGVGLFAIDDTLRRRAEDRLRRSETRLRTILDAIPQLAWMTDAAGQVLWFNRRWYEFTGLGTDDAVGDGWQVALHPEHAARVSGRFAAAIEAGTAWEDSFPLRGKDGHYRWFLSRALPLFEPGEEEDDAARPIGWFGTNTDITELRETEEALAAAKAAAEDANLAKSQFIANMSHELRTPLSAVIGYAEMLEEEAEGLEGAADFLDDLRKISGNARHLLSLINDVLDLSKIEAGRMEVQAEDFGLCALVEDVAGTVEALAEQRRNRLVVECDAAIGEAHSDPVKIRQCLFNLLGNAAKFTEDGTITLRASGEADRLVFEVEDTGIGMSPEQLDKLFRRFTQADASTTRRFGGTGLGLAITKAFATMLGGEIAVRSEAGKGSTFTLSLPADIRDARAEPDDPATLVGEAAAEEHDGRAGLVLVIDDDAATRDLVSRFLRREGFAVRCAADGAEGLAMARRLRPSAILLDVMMPRLDGWAVLTALKADPDLSETPVVMLTVVQERGLALSLGAADYLNKPVRWDRLKRVLDRFRREVATGHALLLEADPNERAELRALLEAEGWTVETAADTEAALARLDTPPVPAVLVMELRAAAVGDGFGLLRELRRRPMLRDLPVIAITEGEVDEAQLSRLRETVRTIVPAEAAGLALAKELKRVAPAAPGIEEAR</sequence>
<feature type="compositionally biased region" description="Basic residues" evidence="9">
    <location>
        <begin position="181"/>
        <end position="195"/>
    </location>
</feature>
<dbReference type="GO" id="GO:0005886">
    <property type="term" value="C:plasma membrane"/>
    <property type="evidence" value="ECO:0007669"/>
    <property type="project" value="TreeGrafter"/>
</dbReference>
<dbReference type="SUPFAM" id="SSF52172">
    <property type="entry name" value="CheY-like"/>
    <property type="match status" value="2"/>
</dbReference>
<evidence type="ECO:0000256" key="5">
    <source>
        <dbReference type="ARBA" id="ARBA00022777"/>
    </source>
</evidence>
<name>A0A317F8F8_9PROT</name>
<dbReference type="Gene3D" id="1.10.287.130">
    <property type="match status" value="1"/>
</dbReference>
<evidence type="ECO:0000313" key="16">
    <source>
        <dbReference type="Proteomes" id="UP000245765"/>
    </source>
</evidence>
<dbReference type="GO" id="GO:0000155">
    <property type="term" value="F:phosphorelay sensor kinase activity"/>
    <property type="evidence" value="ECO:0007669"/>
    <property type="project" value="InterPro"/>
</dbReference>
<evidence type="ECO:0000259" key="13">
    <source>
        <dbReference type="PROSITE" id="PS50112"/>
    </source>
</evidence>
<keyword evidence="10" id="KW-1133">Transmembrane helix</keyword>
<dbReference type="Gene3D" id="3.40.50.2300">
    <property type="match status" value="2"/>
</dbReference>
<feature type="domain" description="Response regulatory" evidence="12">
    <location>
        <begin position="968"/>
        <end position="1086"/>
    </location>
</feature>
<dbReference type="InterPro" id="IPR013656">
    <property type="entry name" value="PAS_4"/>
</dbReference>
<dbReference type="SUPFAM" id="SSF47384">
    <property type="entry name" value="Homodimeric domain of signal transducing histidine kinase"/>
    <property type="match status" value="1"/>
</dbReference>
<dbReference type="Pfam" id="PF02518">
    <property type="entry name" value="HATPase_c"/>
    <property type="match status" value="1"/>
</dbReference>
<dbReference type="InterPro" id="IPR000700">
    <property type="entry name" value="PAS-assoc_C"/>
</dbReference>
<dbReference type="SUPFAM" id="SSF55785">
    <property type="entry name" value="PYP-like sensor domain (PAS domain)"/>
    <property type="match status" value="2"/>
</dbReference>
<dbReference type="CDD" id="cd00082">
    <property type="entry name" value="HisKA"/>
    <property type="match status" value="1"/>
</dbReference>
<feature type="domain" description="Response regulatory" evidence="12">
    <location>
        <begin position="848"/>
        <end position="961"/>
    </location>
</feature>
<keyword evidence="6" id="KW-0902">Two-component regulatory system</keyword>
<dbReference type="NCBIfam" id="TIGR00229">
    <property type="entry name" value="sensory_box"/>
    <property type="match status" value="1"/>
</dbReference>
<evidence type="ECO:0000256" key="2">
    <source>
        <dbReference type="ARBA" id="ARBA00012438"/>
    </source>
</evidence>
<feature type="compositionally biased region" description="Basic and acidic residues" evidence="9">
    <location>
        <begin position="170"/>
        <end position="180"/>
    </location>
</feature>
<dbReference type="InterPro" id="IPR035965">
    <property type="entry name" value="PAS-like_dom_sf"/>
</dbReference>
<dbReference type="Gene3D" id="3.30.565.10">
    <property type="entry name" value="Histidine kinase-like ATPase, C-terminal domain"/>
    <property type="match status" value="1"/>
</dbReference>
<feature type="domain" description="PAC" evidence="14">
    <location>
        <begin position="525"/>
        <end position="583"/>
    </location>
</feature>
<feature type="region of interest" description="Disordered" evidence="9">
    <location>
        <begin position="1"/>
        <end position="50"/>
    </location>
</feature>
<dbReference type="PANTHER" id="PTHR43047:SF72">
    <property type="entry name" value="OSMOSENSING HISTIDINE PROTEIN KINASE SLN1"/>
    <property type="match status" value="1"/>
</dbReference>
<evidence type="ECO:0000259" key="11">
    <source>
        <dbReference type="PROSITE" id="PS50109"/>
    </source>
</evidence>
<feature type="compositionally biased region" description="Basic and acidic residues" evidence="9">
    <location>
        <begin position="26"/>
        <end position="47"/>
    </location>
</feature>
<dbReference type="InterPro" id="IPR003661">
    <property type="entry name" value="HisK_dim/P_dom"/>
</dbReference>
<dbReference type="FunFam" id="3.30.565.10:FF:000010">
    <property type="entry name" value="Sensor histidine kinase RcsC"/>
    <property type="match status" value="1"/>
</dbReference>
<evidence type="ECO:0000256" key="7">
    <source>
        <dbReference type="PROSITE-ProRule" id="PRU00169"/>
    </source>
</evidence>
<feature type="transmembrane region" description="Helical" evidence="10">
    <location>
        <begin position="267"/>
        <end position="287"/>
    </location>
</feature>
<dbReference type="InterPro" id="IPR000014">
    <property type="entry name" value="PAS"/>
</dbReference>
<dbReference type="PANTHER" id="PTHR43047">
    <property type="entry name" value="TWO-COMPONENT HISTIDINE PROTEIN KINASE"/>
    <property type="match status" value="1"/>
</dbReference>
<dbReference type="SMART" id="SM00091">
    <property type="entry name" value="PAS"/>
    <property type="match status" value="2"/>
</dbReference>
<dbReference type="Pfam" id="PF08447">
    <property type="entry name" value="PAS_3"/>
    <property type="match status" value="1"/>
</dbReference>
<dbReference type="PROSITE" id="PS50113">
    <property type="entry name" value="PAC"/>
    <property type="match status" value="1"/>
</dbReference>
<dbReference type="Pfam" id="PF00512">
    <property type="entry name" value="HisKA"/>
    <property type="match status" value="1"/>
</dbReference>
<keyword evidence="10" id="KW-0812">Transmembrane</keyword>
<protein>
    <recommendedName>
        <fullName evidence="2">histidine kinase</fullName>
        <ecNumber evidence="2">2.7.13.3</ecNumber>
    </recommendedName>
</protein>
<dbReference type="CDD" id="cd16922">
    <property type="entry name" value="HATPase_EvgS-ArcB-TorS-like"/>
    <property type="match status" value="1"/>
</dbReference>
<dbReference type="InterPro" id="IPR011006">
    <property type="entry name" value="CheY-like_superfamily"/>
</dbReference>
<feature type="compositionally biased region" description="Basic and acidic residues" evidence="9">
    <location>
        <begin position="111"/>
        <end position="126"/>
    </location>
</feature>
<dbReference type="SUPFAM" id="SSF55874">
    <property type="entry name" value="ATPase domain of HSP90 chaperone/DNA topoisomerase II/histidine kinase"/>
    <property type="match status" value="1"/>
</dbReference>
<dbReference type="Pfam" id="PF08448">
    <property type="entry name" value="PAS_4"/>
    <property type="match status" value="1"/>
</dbReference>
<keyword evidence="3 7" id="KW-0597">Phosphoprotein</keyword>